<dbReference type="EMBL" id="CP025012">
    <property type="protein sequence ID" value="AUW43849.1"/>
    <property type="molecule type" value="Genomic_DNA"/>
</dbReference>
<dbReference type="Proteomes" id="UP000238523">
    <property type="component" value="Chromosome"/>
</dbReference>
<name>A0A2K9Z6I3_RHILE</name>
<reference evidence="1 2" key="1">
    <citation type="submission" date="2017-11" db="EMBL/GenBank/DDBJ databases">
        <title>Complete genome of Rhizobium leguminosarum Norway, an ineffective micro-symbiont.</title>
        <authorList>
            <person name="Hoffrichter A."/>
            <person name="Liang J."/>
            <person name="Brachmann A."/>
            <person name="Marin M."/>
        </authorList>
    </citation>
    <scope>NUCLEOTIDE SEQUENCE [LARGE SCALE GENOMIC DNA]</scope>
    <source>
        <strain evidence="1 2">Norway</strain>
    </source>
</reference>
<dbReference type="AlphaFoldDB" id="A0A2K9Z6I3"/>
<gene>
    <name evidence="1" type="ORF">CUJ84_Chr003512</name>
</gene>
<accession>A0A2K9Z6I3</accession>
<protein>
    <submittedName>
        <fullName evidence="1">Uncharacterized protein</fullName>
    </submittedName>
</protein>
<proteinExistence type="predicted"/>
<evidence type="ECO:0000313" key="1">
    <source>
        <dbReference type="EMBL" id="AUW43849.1"/>
    </source>
</evidence>
<organism evidence="1 2">
    <name type="scientific">Rhizobium leguminosarum</name>
    <dbReference type="NCBI Taxonomy" id="384"/>
    <lineage>
        <taxon>Bacteria</taxon>
        <taxon>Pseudomonadati</taxon>
        <taxon>Pseudomonadota</taxon>
        <taxon>Alphaproteobacteria</taxon>
        <taxon>Hyphomicrobiales</taxon>
        <taxon>Rhizobiaceae</taxon>
        <taxon>Rhizobium/Agrobacterium group</taxon>
        <taxon>Rhizobium</taxon>
    </lineage>
</organism>
<sequence>MQPPRCAPSKVILFNDIPKLLCTLALILFDSYRNPYQFAAVCWLALNTCEIVEETYFVSHHLK</sequence>
<evidence type="ECO:0000313" key="2">
    <source>
        <dbReference type="Proteomes" id="UP000238523"/>
    </source>
</evidence>